<keyword evidence="2" id="KW-1185">Reference proteome</keyword>
<dbReference type="RefSeq" id="WP_073330711.1">
    <property type="nucleotide sequence ID" value="NZ_FQTT01000011.1"/>
</dbReference>
<dbReference type="Proteomes" id="UP000184291">
    <property type="component" value="Unassembled WGS sequence"/>
</dbReference>
<protein>
    <submittedName>
        <fullName evidence="1">Uncharacterized protein</fullName>
    </submittedName>
</protein>
<reference evidence="2" key="1">
    <citation type="submission" date="2016-09" db="EMBL/GenBank/DDBJ databases">
        <authorList>
            <person name="Strepis N."/>
        </authorList>
    </citation>
    <scope>NUCLEOTIDE SEQUENCE [LARGE SCALE GENOMIC DNA]</scope>
</reference>
<dbReference type="STRING" id="1892869.ACGLYG10_1788"/>
<dbReference type="AlphaFoldDB" id="A0A1M4S0S3"/>
<dbReference type="InterPro" id="IPR037210">
    <property type="entry name" value="YoaC-like_sf"/>
</dbReference>
<name>A0A1M4S0S3_9ACTO</name>
<organism evidence="1 2">
    <name type="scientific">Actinomyces glycerinitolerans</name>
    <dbReference type="NCBI Taxonomy" id="1892869"/>
    <lineage>
        <taxon>Bacteria</taxon>
        <taxon>Bacillati</taxon>
        <taxon>Actinomycetota</taxon>
        <taxon>Actinomycetes</taxon>
        <taxon>Actinomycetales</taxon>
        <taxon>Actinomycetaceae</taxon>
        <taxon>Actinomyces</taxon>
    </lineage>
</organism>
<accession>A0A1M4S0S3</accession>
<gene>
    <name evidence="1" type="ORF">ACGLYG10_1788</name>
</gene>
<proteinExistence type="predicted"/>
<sequence length="245" mass="27207">MFDLTPIYPLAVTSPDDDGLDAGFAWCAAHMQDGDHITVWTHQKSNLHNNPKLEEFVERYSDVDHVTARGGVHIRRNGPVLMAWADQTDIAELIKSNSNSIRALCVVYWDEDKLRAWVTEAQPELLGDTSVWDVAVDPLDPVVEEALKSLTRVINHNNTIAGGYEKDRVVPVLLALHDAGYKLDGARMAGWAVANGWTGGNPAKLEEFVEAIEAGKRLRSRGRVPRDYIQQLKARVAEAEEKTDG</sequence>
<dbReference type="Gene3D" id="1.20.1290.30">
    <property type="match status" value="1"/>
</dbReference>
<evidence type="ECO:0000313" key="2">
    <source>
        <dbReference type="Proteomes" id="UP000184291"/>
    </source>
</evidence>
<dbReference type="OrthoDB" id="4573608at2"/>
<dbReference type="EMBL" id="FQTT01000011">
    <property type="protein sequence ID" value="SHE25567.1"/>
    <property type="molecule type" value="Genomic_DNA"/>
</dbReference>
<evidence type="ECO:0000313" key="1">
    <source>
        <dbReference type="EMBL" id="SHE25567.1"/>
    </source>
</evidence>